<sequence>MGRPRPNDAEPVYPPPDAQQGGAAYPQPMPSPVNPAGPGSAAPYPPPEQYPPATGQPLTGEYPQNPVQTLVIGDPWSSGLFDCHQHQTNAIMTAFFPCVTFGQIAEIQDAGQTSCTMGSLMYLMLAPALCAHSLLGSSYRAKMRQRYNLVQAPAEDWVLHLFCPCCSLCQEFRELMNRGIDPSLGYMGNLALQQKGTTMVPPQSQFMNQ</sequence>
<dbReference type="EMBL" id="GDJX01020157">
    <property type="protein sequence ID" value="JAT47779.1"/>
    <property type="molecule type" value="Transcribed_RNA"/>
</dbReference>
<dbReference type="InterPro" id="IPR006461">
    <property type="entry name" value="PLAC_motif_containing"/>
</dbReference>
<proteinExistence type="predicted"/>
<dbReference type="AlphaFoldDB" id="A0A1D1XZF9"/>
<evidence type="ECO:0000256" key="1">
    <source>
        <dbReference type="SAM" id="MobiDB-lite"/>
    </source>
</evidence>
<dbReference type="Pfam" id="PF04749">
    <property type="entry name" value="PLAC8"/>
    <property type="match status" value="1"/>
</dbReference>
<reference evidence="2" key="1">
    <citation type="submission" date="2015-07" db="EMBL/GenBank/DDBJ databases">
        <title>Transcriptome Assembly of Anthurium amnicola.</title>
        <authorList>
            <person name="Suzuki J."/>
        </authorList>
    </citation>
    <scope>NUCLEOTIDE SEQUENCE</scope>
</reference>
<evidence type="ECO:0000313" key="2">
    <source>
        <dbReference type="EMBL" id="JAT47779.1"/>
    </source>
</evidence>
<feature type="region of interest" description="Disordered" evidence="1">
    <location>
        <begin position="1"/>
        <end position="64"/>
    </location>
</feature>
<accession>A0A1D1XZF9</accession>
<gene>
    <name evidence="2" type="primary">PCR8_2</name>
    <name evidence="2" type="ORF">g.62003</name>
</gene>
<organism evidence="2">
    <name type="scientific">Anthurium amnicola</name>
    <dbReference type="NCBI Taxonomy" id="1678845"/>
    <lineage>
        <taxon>Eukaryota</taxon>
        <taxon>Viridiplantae</taxon>
        <taxon>Streptophyta</taxon>
        <taxon>Embryophyta</taxon>
        <taxon>Tracheophyta</taxon>
        <taxon>Spermatophyta</taxon>
        <taxon>Magnoliopsida</taxon>
        <taxon>Liliopsida</taxon>
        <taxon>Araceae</taxon>
        <taxon>Pothoideae</taxon>
        <taxon>Potheae</taxon>
        <taxon>Anthurium</taxon>
    </lineage>
</organism>
<protein>
    <submittedName>
        <fullName evidence="2">Protein PLANT CADMIUM RESISTANCE 8</fullName>
    </submittedName>
</protein>
<dbReference type="PANTHER" id="PTHR15907">
    <property type="entry name" value="DUF614 FAMILY PROTEIN-RELATED"/>
    <property type="match status" value="1"/>
</dbReference>
<dbReference type="NCBIfam" id="TIGR01571">
    <property type="entry name" value="A_thal_Cys_rich"/>
    <property type="match status" value="1"/>
</dbReference>
<name>A0A1D1XZF9_9ARAE</name>